<reference evidence="10 11" key="1">
    <citation type="submission" date="2019-02" db="EMBL/GenBank/DDBJ databases">
        <title>Deep-cultivation of Planctomycetes and their phenomic and genomic characterization uncovers novel biology.</title>
        <authorList>
            <person name="Wiegand S."/>
            <person name="Jogler M."/>
            <person name="Boedeker C."/>
            <person name="Pinto D."/>
            <person name="Vollmers J."/>
            <person name="Rivas-Marin E."/>
            <person name="Kohn T."/>
            <person name="Peeters S.H."/>
            <person name="Heuer A."/>
            <person name="Rast P."/>
            <person name="Oberbeckmann S."/>
            <person name="Bunk B."/>
            <person name="Jeske O."/>
            <person name="Meyerdierks A."/>
            <person name="Storesund J.E."/>
            <person name="Kallscheuer N."/>
            <person name="Luecker S."/>
            <person name="Lage O.M."/>
            <person name="Pohl T."/>
            <person name="Merkel B.J."/>
            <person name="Hornburger P."/>
            <person name="Mueller R.-W."/>
            <person name="Bruemmer F."/>
            <person name="Labrenz M."/>
            <person name="Spormann A.M."/>
            <person name="Op den Camp H."/>
            <person name="Overmann J."/>
            <person name="Amann R."/>
            <person name="Jetten M.S.M."/>
            <person name="Mascher T."/>
            <person name="Medema M.H."/>
            <person name="Devos D.P."/>
            <person name="Kaster A.-K."/>
            <person name="Ovreas L."/>
            <person name="Rohde M."/>
            <person name="Galperin M.Y."/>
            <person name="Jogler C."/>
        </authorList>
    </citation>
    <scope>NUCLEOTIDE SEQUENCE [LARGE SCALE GENOMIC DNA]</scope>
    <source>
        <strain evidence="10 11">EC9</strain>
    </source>
</reference>
<dbReference type="GO" id="GO:0009103">
    <property type="term" value="P:lipopolysaccharide biosynthetic process"/>
    <property type="evidence" value="ECO:0007669"/>
    <property type="project" value="UniProtKB-KW"/>
</dbReference>
<keyword evidence="11" id="KW-1185">Reference proteome</keyword>
<keyword evidence="1" id="KW-1003">Cell membrane</keyword>
<evidence type="ECO:0000313" key="11">
    <source>
        <dbReference type="Proteomes" id="UP000319557"/>
    </source>
</evidence>
<organism evidence="10 11">
    <name type="scientific">Rosistilla ulvae</name>
    <dbReference type="NCBI Taxonomy" id="1930277"/>
    <lineage>
        <taxon>Bacteria</taxon>
        <taxon>Pseudomonadati</taxon>
        <taxon>Planctomycetota</taxon>
        <taxon>Planctomycetia</taxon>
        <taxon>Pirellulales</taxon>
        <taxon>Pirellulaceae</taxon>
        <taxon>Rosistilla</taxon>
    </lineage>
</organism>
<dbReference type="KEGG" id="ruv:EC9_29250"/>
<proteinExistence type="predicted"/>
<dbReference type="OrthoDB" id="9807778at2"/>
<keyword evidence="6 8" id="KW-1133">Transmembrane helix</keyword>
<evidence type="ECO:0000256" key="7">
    <source>
        <dbReference type="ARBA" id="ARBA00023136"/>
    </source>
</evidence>
<dbReference type="PANTHER" id="PTHR48090:SF3">
    <property type="entry name" value="UNDECAPRENYL-PHOSPHATE 4-DEOXY-4-FORMAMIDO-L-ARABINOSE TRANSFERASE"/>
    <property type="match status" value="1"/>
</dbReference>
<dbReference type="Pfam" id="PF00535">
    <property type="entry name" value="Glycos_transf_2"/>
    <property type="match status" value="1"/>
</dbReference>
<dbReference type="SUPFAM" id="SSF53448">
    <property type="entry name" value="Nucleotide-diphospho-sugar transferases"/>
    <property type="match status" value="1"/>
</dbReference>
<dbReference type="PANTHER" id="PTHR48090">
    <property type="entry name" value="UNDECAPRENYL-PHOSPHATE 4-DEOXY-4-FORMAMIDO-L-ARABINOSE TRANSFERASE-RELATED"/>
    <property type="match status" value="1"/>
</dbReference>
<evidence type="ECO:0000259" key="9">
    <source>
        <dbReference type="Pfam" id="PF00535"/>
    </source>
</evidence>
<evidence type="ECO:0000256" key="6">
    <source>
        <dbReference type="ARBA" id="ARBA00022989"/>
    </source>
</evidence>
<evidence type="ECO:0000256" key="2">
    <source>
        <dbReference type="ARBA" id="ARBA00022676"/>
    </source>
</evidence>
<keyword evidence="7 8" id="KW-0472">Membrane</keyword>
<evidence type="ECO:0000256" key="1">
    <source>
        <dbReference type="ARBA" id="ARBA00022475"/>
    </source>
</evidence>
<keyword evidence="3 10" id="KW-0808">Transferase</keyword>
<feature type="transmembrane region" description="Helical" evidence="8">
    <location>
        <begin position="233"/>
        <end position="255"/>
    </location>
</feature>
<dbReference type="EMBL" id="CP036261">
    <property type="protein sequence ID" value="QDS88732.1"/>
    <property type="molecule type" value="Genomic_DNA"/>
</dbReference>
<dbReference type="GO" id="GO:0005886">
    <property type="term" value="C:plasma membrane"/>
    <property type="evidence" value="ECO:0007669"/>
    <property type="project" value="TreeGrafter"/>
</dbReference>
<accession>A0A517M1H7</accession>
<feature type="transmembrane region" description="Helical" evidence="8">
    <location>
        <begin position="267"/>
        <end position="289"/>
    </location>
</feature>
<dbReference type="GO" id="GO:0099621">
    <property type="term" value="F:undecaprenyl-phosphate 4-deoxy-4-formamido-L-arabinose transferase activity"/>
    <property type="evidence" value="ECO:0007669"/>
    <property type="project" value="UniProtKB-EC"/>
</dbReference>
<feature type="domain" description="Glycosyltransferase 2-like" evidence="9">
    <location>
        <begin position="4"/>
        <end position="167"/>
    </location>
</feature>
<dbReference type="EC" id="2.4.2.53" evidence="10"/>
<dbReference type="InterPro" id="IPR050256">
    <property type="entry name" value="Glycosyltransferase_2"/>
</dbReference>
<dbReference type="Gene3D" id="3.90.550.10">
    <property type="entry name" value="Spore Coat Polysaccharide Biosynthesis Protein SpsA, Chain A"/>
    <property type="match status" value="1"/>
</dbReference>
<evidence type="ECO:0000256" key="5">
    <source>
        <dbReference type="ARBA" id="ARBA00022985"/>
    </source>
</evidence>
<evidence type="ECO:0000256" key="4">
    <source>
        <dbReference type="ARBA" id="ARBA00022692"/>
    </source>
</evidence>
<sequence length="324" mass="35898">MDLSIIIPIFNEADSVRPLYDRMTGVMPQLPAATEIVFVDDGSNDGSSQRLDEIAARDRRVTVVHFRRNYGQTAAMQAGLEQARGRVLVTLDGDLQNDPHDIPAMLDAIDQGADLVHGWRKDRHDTWLTRKLPSLIANRLISRVTGLPIHDLGCTLKAIRAEVADELDLYGEMHRFIPVLAHARGARCHEMVVAHHARQFGTSKYGLSRTTRVVLDLITVKFLIDYMDRPMKLLGRLALAALAVSGFAGLGVAAMKLFSGIDMTGNPLLLLTVFMGIVSLQFLGLGLLGEMNTRLYYQRSNRRPFAIRSINQSANQTVAMNRAA</sequence>
<dbReference type="Proteomes" id="UP000319557">
    <property type="component" value="Chromosome"/>
</dbReference>
<protein>
    <submittedName>
        <fullName evidence="10">Undecaprenyl-phosphate 4-deoxy-4-formamido-L-arabinose transferase</fullName>
        <ecNumber evidence="10">2.4.2.53</ecNumber>
    </submittedName>
</protein>
<dbReference type="AlphaFoldDB" id="A0A517M1H7"/>
<keyword evidence="2 10" id="KW-0328">Glycosyltransferase</keyword>
<dbReference type="InterPro" id="IPR029044">
    <property type="entry name" value="Nucleotide-diphossugar_trans"/>
</dbReference>
<evidence type="ECO:0000313" key="10">
    <source>
        <dbReference type="EMBL" id="QDS88732.1"/>
    </source>
</evidence>
<dbReference type="InterPro" id="IPR001173">
    <property type="entry name" value="Glyco_trans_2-like"/>
</dbReference>
<evidence type="ECO:0000256" key="3">
    <source>
        <dbReference type="ARBA" id="ARBA00022679"/>
    </source>
</evidence>
<dbReference type="RefSeq" id="WP_145349148.1">
    <property type="nucleotide sequence ID" value="NZ_CP036261.1"/>
</dbReference>
<name>A0A517M1H7_9BACT</name>
<dbReference type="CDD" id="cd04187">
    <property type="entry name" value="DPM1_like_bac"/>
    <property type="match status" value="1"/>
</dbReference>
<gene>
    <name evidence="10" type="primary">arnC_2</name>
    <name evidence="10" type="ORF">EC9_29250</name>
</gene>
<keyword evidence="4 8" id="KW-0812">Transmembrane</keyword>
<evidence type="ECO:0000256" key="8">
    <source>
        <dbReference type="SAM" id="Phobius"/>
    </source>
</evidence>
<keyword evidence="5" id="KW-0448">Lipopolysaccharide biosynthesis</keyword>